<dbReference type="Proteomes" id="UP000078555">
    <property type="component" value="Unassembled WGS sequence"/>
</dbReference>
<dbReference type="EMBL" id="FLRE01000152">
    <property type="protein sequence ID" value="SBT40257.1"/>
    <property type="molecule type" value="Genomic_DNA"/>
</dbReference>
<reference evidence="1" key="2">
    <citation type="submission" date="2016-05" db="EMBL/GenBank/DDBJ databases">
        <authorList>
            <person name="Lavstsen T."/>
            <person name="Jespersen J.S."/>
        </authorList>
    </citation>
    <scope>NUCLEOTIDE SEQUENCE [LARGE SCALE GENOMIC DNA]</scope>
</reference>
<gene>
    <name evidence="1" type="ORF">POVWA1_040570</name>
    <name evidence="2" type="ORF">POVWA2_039330</name>
</gene>
<dbReference type="AlphaFoldDB" id="A0A1A8Z6Z7"/>
<dbReference type="Proteomes" id="UP000078550">
    <property type="component" value="Unassembled WGS sequence"/>
</dbReference>
<dbReference type="EMBL" id="FLRD01000112">
    <property type="protein sequence ID" value="SBT39708.1"/>
    <property type="molecule type" value="Genomic_DNA"/>
</dbReference>
<evidence type="ECO:0000313" key="3">
    <source>
        <dbReference type="Proteomes" id="UP000078550"/>
    </source>
</evidence>
<reference evidence="3" key="3">
    <citation type="submission" date="2016-05" db="EMBL/GenBank/DDBJ databases">
        <authorList>
            <person name="Naeem Raeece"/>
        </authorList>
    </citation>
    <scope>NUCLEOTIDE SEQUENCE [LARGE SCALE GENOMIC DNA]</scope>
</reference>
<sequence>MYCHINQKINILSLISLPPLGCIQSLLRRNNFTTSVTFKNGYKYACVQEGVHTYLCIINLDSTDNPFLHACWVLKKKKNKKRNMCGKWKMGILSGGNWCLLLCKPKIGACSCASLKLVPAPVQA</sequence>
<organism evidence="1 4">
    <name type="scientific">Plasmodium ovale wallikeri</name>
    <dbReference type="NCBI Taxonomy" id="864142"/>
    <lineage>
        <taxon>Eukaryota</taxon>
        <taxon>Sar</taxon>
        <taxon>Alveolata</taxon>
        <taxon>Apicomplexa</taxon>
        <taxon>Aconoidasida</taxon>
        <taxon>Haemosporida</taxon>
        <taxon>Plasmodiidae</taxon>
        <taxon>Plasmodium</taxon>
        <taxon>Plasmodium (Plasmodium)</taxon>
    </lineage>
</organism>
<evidence type="ECO:0000313" key="1">
    <source>
        <dbReference type="EMBL" id="SBT39708.1"/>
    </source>
</evidence>
<evidence type="ECO:0000313" key="4">
    <source>
        <dbReference type="Proteomes" id="UP000078555"/>
    </source>
</evidence>
<protein>
    <submittedName>
        <fullName evidence="1">Uncharacterized protein</fullName>
    </submittedName>
</protein>
<accession>A0A1A8Z6Z7</accession>
<proteinExistence type="predicted"/>
<evidence type="ECO:0000313" key="2">
    <source>
        <dbReference type="EMBL" id="SBT40257.1"/>
    </source>
</evidence>
<reference evidence="4" key="1">
    <citation type="submission" date="2016-05" db="EMBL/GenBank/DDBJ databases">
        <authorList>
            <person name="Naeem R."/>
        </authorList>
    </citation>
    <scope>NUCLEOTIDE SEQUENCE [LARGE SCALE GENOMIC DNA]</scope>
</reference>
<name>A0A1A8Z6Z7_PLAOA</name>
<keyword evidence="4" id="KW-1185">Reference proteome</keyword>